<dbReference type="Proteomes" id="UP000318590">
    <property type="component" value="Unassembled WGS sequence"/>
</dbReference>
<proteinExistence type="predicted"/>
<dbReference type="AlphaFoldDB" id="A0A547PQ25"/>
<accession>A0A547PQ25</accession>
<evidence type="ECO:0000313" key="2">
    <source>
        <dbReference type="Proteomes" id="UP000318590"/>
    </source>
</evidence>
<gene>
    <name evidence="1" type="ORF">FEV53_14415</name>
</gene>
<name>A0A547PQ25_9RHOB</name>
<organism evidence="1 2">
    <name type="scientific">Palleronia caenipelagi</name>
    <dbReference type="NCBI Taxonomy" id="2489174"/>
    <lineage>
        <taxon>Bacteria</taxon>
        <taxon>Pseudomonadati</taxon>
        <taxon>Pseudomonadota</taxon>
        <taxon>Alphaproteobacteria</taxon>
        <taxon>Rhodobacterales</taxon>
        <taxon>Roseobacteraceae</taxon>
        <taxon>Palleronia</taxon>
    </lineage>
</organism>
<dbReference type="EMBL" id="VFSV01000030">
    <property type="protein sequence ID" value="TRD16241.1"/>
    <property type="molecule type" value="Genomic_DNA"/>
</dbReference>
<sequence length="65" mass="7086">MFDLCFNFGELNIKKCAFPTFAIAAFFACAANKAEAIGPGLKPINNINFECAFSAVSALLHKFHE</sequence>
<protein>
    <submittedName>
        <fullName evidence="1">Uncharacterized protein</fullName>
    </submittedName>
</protein>
<reference evidence="1 2" key="1">
    <citation type="submission" date="2019-06" db="EMBL/GenBank/DDBJ databases">
        <title>Paenimaribius caenipelagi gen. nov., sp. nov., isolated from a tidal flat.</title>
        <authorList>
            <person name="Yoon J.-H."/>
        </authorList>
    </citation>
    <scope>NUCLEOTIDE SEQUENCE [LARGE SCALE GENOMIC DNA]</scope>
    <source>
        <strain evidence="1 2">JBTF-M29</strain>
    </source>
</reference>
<comment type="caution">
    <text evidence="1">The sequence shown here is derived from an EMBL/GenBank/DDBJ whole genome shotgun (WGS) entry which is preliminary data.</text>
</comment>
<evidence type="ECO:0000313" key="1">
    <source>
        <dbReference type="EMBL" id="TRD16241.1"/>
    </source>
</evidence>
<keyword evidence="2" id="KW-1185">Reference proteome</keyword>